<keyword evidence="1" id="KW-0472">Membrane</keyword>
<proteinExistence type="predicted"/>
<accession>A0A0E0B8P1</accession>
<reference evidence="2" key="2">
    <citation type="submission" date="2018-05" db="EMBL/GenBank/DDBJ databases">
        <title>OgluRS3 (Oryza glumaepatula Reference Sequence Version 3).</title>
        <authorList>
            <person name="Zhang J."/>
            <person name="Kudrna D."/>
            <person name="Lee S."/>
            <person name="Talag J."/>
            <person name="Welchert J."/>
            <person name="Wing R.A."/>
        </authorList>
    </citation>
    <scope>NUCLEOTIDE SEQUENCE [LARGE SCALE GENOMIC DNA]</scope>
</reference>
<dbReference type="EnsemblPlants" id="OGLUM10G04760.1">
    <property type="protein sequence ID" value="OGLUM10G04760.1"/>
    <property type="gene ID" value="OGLUM10G04760"/>
</dbReference>
<dbReference type="Proteomes" id="UP000026961">
    <property type="component" value="Chromosome 10"/>
</dbReference>
<evidence type="ECO:0000313" key="2">
    <source>
        <dbReference type="EnsemblPlants" id="OGLUM10G04760.1"/>
    </source>
</evidence>
<keyword evidence="1" id="KW-1133">Transmembrane helix</keyword>
<keyword evidence="1" id="KW-0812">Transmembrane</keyword>
<protein>
    <submittedName>
        <fullName evidence="2">Uncharacterized protein</fullName>
    </submittedName>
</protein>
<dbReference type="AlphaFoldDB" id="A0A0E0B8P1"/>
<evidence type="ECO:0000256" key="1">
    <source>
        <dbReference type="SAM" id="Phobius"/>
    </source>
</evidence>
<name>A0A0E0B8P1_9ORYZ</name>
<reference evidence="2" key="1">
    <citation type="submission" date="2015-04" db="UniProtKB">
        <authorList>
            <consortium name="EnsemblPlants"/>
        </authorList>
    </citation>
    <scope>IDENTIFICATION</scope>
</reference>
<feature type="transmembrane region" description="Helical" evidence="1">
    <location>
        <begin position="43"/>
        <end position="64"/>
    </location>
</feature>
<dbReference type="Gramene" id="OGLUM10G04760.1">
    <property type="protein sequence ID" value="OGLUM10G04760.1"/>
    <property type="gene ID" value="OGLUM10G04760"/>
</dbReference>
<dbReference type="HOGENOM" id="CLU_2487029_0_0_1"/>
<sequence length="87" mass="9592">MFCVVSVLFTTILDSLLLGHDLSVGRNDNNGSILLCEIICKCYVLVRDFILGMLLILAGLYLFLWGKRKEVVPETTETQGGGAISDR</sequence>
<keyword evidence="3" id="KW-1185">Reference proteome</keyword>
<organism evidence="2">
    <name type="scientific">Oryza glumipatula</name>
    <dbReference type="NCBI Taxonomy" id="40148"/>
    <lineage>
        <taxon>Eukaryota</taxon>
        <taxon>Viridiplantae</taxon>
        <taxon>Streptophyta</taxon>
        <taxon>Embryophyta</taxon>
        <taxon>Tracheophyta</taxon>
        <taxon>Spermatophyta</taxon>
        <taxon>Magnoliopsida</taxon>
        <taxon>Liliopsida</taxon>
        <taxon>Poales</taxon>
        <taxon>Poaceae</taxon>
        <taxon>BOP clade</taxon>
        <taxon>Oryzoideae</taxon>
        <taxon>Oryzeae</taxon>
        <taxon>Oryzinae</taxon>
        <taxon>Oryza</taxon>
    </lineage>
</organism>
<evidence type="ECO:0000313" key="3">
    <source>
        <dbReference type="Proteomes" id="UP000026961"/>
    </source>
</evidence>